<protein>
    <submittedName>
        <fullName evidence="6">PRD domain protein</fullName>
    </submittedName>
</protein>
<evidence type="ECO:0000259" key="5">
    <source>
        <dbReference type="PROSITE" id="PS51372"/>
    </source>
</evidence>
<evidence type="ECO:0000313" key="7">
    <source>
        <dbReference type="Proteomes" id="UP000005017"/>
    </source>
</evidence>
<dbReference type="PANTHER" id="PTHR30185:SF18">
    <property type="entry name" value="TRANSCRIPTIONAL REGULATOR MTLR"/>
    <property type="match status" value="1"/>
</dbReference>
<dbReference type="InterPro" id="IPR007737">
    <property type="entry name" value="Mga_HTH"/>
</dbReference>
<name>D2MP77_9FIRM</name>
<accession>D2MP77</accession>
<dbReference type="OrthoDB" id="1644078at2"/>
<evidence type="ECO:0000256" key="4">
    <source>
        <dbReference type="ARBA" id="ARBA00023163"/>
    </source>
</evidence>
<dbReference type="Pfam" id="PF05043">
    <property type="entry name" value="Mga"/>
    <property type="match status" value="1"/>
</dbReference>
<proteinExistence type="predicted"/>
<gene>
    <name evidence="6" type="ORF">HMPREF9013_1192</name>
</gene>
<dbReference type="AlphaFoldDB" id="D2MP77"/>
<dbReference type="Proteomes" id="UP000005017">
    <property type="component" value="Unassembled WGS sequence"/>
</dbReference>
<evidence type="ECO:0000256" key="1">
    <source>
        <dbReference type="ARBA" id="ARBA00022737"/>
    </source>
</evidence>
<dbReference type="GO" id="GO:0006355">
    <property type="term" value="P:regulation of DNA-templated transcription"/>
    <property type="evidence" value="ECO:0007669"/>
    <property type="project" value="InterPro"/>
</dbReference>
<dbReference type="STRING" id="679192.HMPREF9013_1192"/>
<organism evidence="6 7">
    <name type="scientific">Bulleidia extructa W1219</name>
    <dbReference type="NCBI Taxonomy" id="679192"/>
    <lineage>
        <taxon>Bacteria</taxon>
        <taxon>Bacillati</taxon>
        <taxon>Bacillota</taxon>
        <taxon>Erysipelotrichia</taxon>
        <taxon>Erysipelotrichales</taxon>
        <taxon>Erysipelotrichaceae</taxon>
        <taxon>Bulleidia</taxon>
    </lineage>
</organism>
<dbReference type="eggNOG" id="COG3711">
    <property type="taxonomic scope" value="Bacteria"/>
</dbReference>
<evidence type="ECO:0000256" key="3">
    <source>
        <dbReference type="ARBA" id="ARBA00023159"/>
    </source>
</evidence>
<keyword evidence="7" id="KW-1185">Reference proteome</keyword>
<evidence type="ECO:0000313" key="6">
    <source>
        <dbReference type="EMBL" id="EFC05489.1"/>
    </source>
</evidence>
<dbReference type="InterPro" id="IPR050661">
    <property type="entry name" value="BglG_antiterminators"/>
</dbReference>
<dbReference type="EMBL" id="ADFR01000009">
    <property type="protein sequence ID" value="EFC05489.1"/>
    <property type="molecule type" value="Genomic_DNA"/>
</dbReference>
<feature type="domain" description="PRD" evidence="5">
    <location>
        <begin position="187"/>
        <end position="295"/>
    </location>
</feature>
<comment type="caution">
    <text evidence="6">The sequence shown here is derived from an EMBL/GenBank/DDBJ whole genome shotgun (WGS) entry which is preliminary data.</text>
</comment>
<reference evidence="7" key="1">
    <citation type="submission" date="2009-12" db="EMBL/GenBank/DDBJ databases">
        <title>Sequence of Clostridiales genomosp. BVAB3 str. UPII9-5.</title>
        <authorList>
            <person name="Madupu R."/>
            <person name="Durkin A.S."/>
            <person name="Torralba M."/>
            <person name="Methe B."/>
            <person name="Sutton G.G."/>
            <person name="Strausberg R.L."/>
            <person name="Nelson K.E."/>
        </authorList>
    </citation>
    <scope>NUCLEOTIDE SEQUENCE [LARGE SCALE GENOMIC DNA]</scope>
    <source>
        <strain evidence="7">W1219</strain>
    </source>
</reference>
<dbReference type="SUPFAM" id="SSF63520">
    <property type="entry name" value="PTS-regulatory domain, PRD"/>
    <property type="match status" value="1"/>
</dbReference>
<dbReference type="Gene3D" id="1.10.1790.10">
    <property type="entry name" value="PRD domain"/>
    <property type="match status" value="1"/>
</dbReference>
<keyword evidence="1" id="KW-0677">Repeat</keyword>
<dbReference type="Pfam" id="PF00874">
    <property type="entry name" value="PRD"/>
    <property type="match status" value="1"/>
</dbReference>
<dbReference type="InterPro" id="IPR036634">
    <property type="entry name" value="PRD_sf"/>
</dbReference>
<evidence type="ECO:0000256" key="2">
    <source>
        <dbReference type="ARBA" id="ARBA00023015"/>
    </source>
</evidence>
<dbReference type="InterPro" id="IPR011608">
    <property type="entry name" value="PRD"/>
</dbReference>
<keyword evidence="3" id="KW-0010">Activator</keyword>
<dbReference type="PROSITE" id="PS51372">
    <property type="entry name" value="PRD_2"/>
    <property type="match status" value="1"/>
</dbReference>
<sequence length="297" mass="34662">MPLNIYTIAIAMLTETETFTYEIISNKVKLSNKTVRNNMPEIISLFHNYKIKIQKNPGIGIRLHGTKEDILKCYHFCETEVTKSTRVSSEIRQNIIAFLLLTSFHKVTISMLERKLYITRPSIYDDLKHIKQFFSKYNITISKNRKTGLCILSGEKRIRHCLLDLTCSMLNHDISVYSLSPEVYQYLSDRTQVSIIQKIRNFILKTAKETHTKITESDLQRAVLFVQIAIFRMQAHQFTSLNAGTAQKIKNSEVRHYLEEHLKTLTRHFHVELSDEEMIYLIAQLSVYLCSTDEYIS</sequence>
<dbReference type="RefSeq" id="WP_006627198.1">
    <property type="nucleotide sequence ID" value="NZ_ADFR01000009.1"/>
</dbReference>
<keyword evidence="4" id="KW-0804">Transcription</keyword>
<keyword evidence="2" id="KW-0805">Transcription regulation</keyword>
<dbReference type="PANTHER" id="PTHR30185">
    <property type="entry name" value="CRYPTIC BETA-GLUCOSIDE BGL OPERON ANTITERMINATOR"/>
    <property type="match status" value="1"/>
</dbReference>